<evidence type="ECO:0000256" key="1">
    <source>
        <dbReference type="ARBA" id="ARBA00004141"/>
    </source>
</evidence>
<evidence type="ECO:0000313" key="10">
    <source>
        <dbReference type="EMBL" id="KEQ72820.1"/>
    </source>
</evidence>
<keyword evidence="3 7" id="KW-0812">Transmembrane</keyword>
<feature type="transmembrane region" description="Helical" evidence="7">
    <location>
        <begin position="759"/>
        <end position="785"/>
    </location>
</feature>
<dbReference type="PANTHER" id="PTHR23502">
    <property type="entry name" value="MAJOR FACILITATOR SUPERFAMILY"/>
    <property type="match status" value="1"/>
</dbReference>
<feature type="transmembrane region" description="Helical" evidence="7">
    <location>
        <begin position="734"/>
        <end position="753"/>
    </location>
</feature>
<feature type="domain" description="Zn(2)-C6 fungal-type" evidence="8">
    <location>
        <begin position="13"/>
        <end position="41"/>
    </location>
</feature>
<evidence type="ECO:0000256" key="6">
    <source>
        <dbReference type="ARBA" id="ARBA00023242"/>
    </source>
</evidence>
<evidence type="ECO:0000313" key="11">
    <source>
        <dbReference type="Proteomes" id="UP000027730"/>
    </source>
</evidence>
<dbReference type="OrthoDB" id="2441642at2759"/>
<feature type="transmembrane region" description="Helical" evidence="7">
    <location>
        <begin position="678"/>
        <end position="698"/>
    </location>
</feature>
<dbReference type="Gene3D" id="4.10.240.10">
    <property type="entry name" value="Zn(2)-C6 fungal-type DNA-binding domain"/>
    <property type="match status" value="1"/>
</dbReference>
<evidence type="ECO:0000256" key="4">
    <source>
        <dbReference type="ARBA" id="ARBA00022989"/>
    </source>
</evidence>
<feature type="transmembrane region" description="Helical" evidence="7">
    <location>
        <begin position="824"/>
        <end position="845"/>
    </location>
</feature>
<feature type="transmembrane region" description="Helical" evidence="7">
    <location>
        <begin position="556"/>
        <end position="575"/>
    </location>
</feature>
<feature type="transmembrane region" description="Helical" evidence="7">
    <location>
        <begin position="643"/>
        <end position="666"/>
    </location>
</feature>
<evidence type="ECO:0000259" key="9">
    <source>
        <dbReference type="PROSITE" id="PS50850"/>
    </source>
</evidence>
<dbReference type="GeneID" id="25415213"/>
<dbReference type="PANTHER" id="PTHR23502:SF151">
    <property type="entry name" value="MAJOR FACILITATOR SUPERFAMILY (MFS) PROFILE DOMAIN-CONTAINING PROTEIN"/>
    <property type="match status" value="1"/>
</dbReference>
<gene>
    <name evidence="10" type="ORF">M436DRAFT_72995</name>
</gene>
<dbReference type="Pfam" id="PF00172">
    <property type="entry name" value="Zn_clus"/>
    <property type="match status" value="1"/>
</dbReference>
<reference evidence="10 11" key="1">
    <citation type="journal article" date="2014" name="BMC Genomics">
        <title>Genome sequencing of four Aureobasidium pullulans varieties: biotechnological potential, stress tolerance, and description of new species.</title>
        <authorList>
            <person name="Gostin Ar C."/>
            <person name="Ohm R.A."/>
            <person name="Kogej T."/>
            <person name="Sonjak S."/>
            <person name="Turk M."/>
            <person name="Zajc J."/>
            <person name="Zalar P."/>
            <person name="Grube M."/>
            <person name="Sun H."/>
            <person name="Han J."/>
            <person name="Sharma A."/>
            <person name="Chiniquy J."/>
            <person name="Ngan C.Y."/>
            <person name="Lipzen A."/>
            <person name="Barry K."/>
            <person name="Grigoriev I.V."/>
            <person name="Gunde-Cimerman N."/>
        </authorList>
    </citation>
    <scope>NUCLEOTIDE SEQUENCE [LARGE SCALE GENOMIC DNA]</scope>
    <source>
        <strain evidence="10 11">CBS 147.97</strain>
    </source>
</reference>
<feature type="domain" description="Major facilitator superfamily (MFS) profile" evidence="9">
    <location>
        <begin position="401"/>
        <end position="852"/>
    </location>
</feature>
<dbReference type="GO" id="GO:0022857">
    <property type="term" value="F:transmembrane transporter activity"/>
    <property type="evidence" value="ECO:0007669"/>
    <property type="project" value="InterPro"/>
</dbReference>
<proteinExistence type="predicted"/>
<keyword evidence="4 7" id="KW-1133">Transmembrane helix</keyword>
<dbReference type="SUPFAM" id="SSF103473">
    <property type="entry name" value="MFS general substrate transporter"/>
    <property type="match status" value="1"/>
</dbReference>
<organism evidence="10 11">
    <name type="scientific">Aureobasidium namibiae CBS 147.97</name>
    <dbReference type="NCBI Taxonomy" id="1043004"/>
    <lineage>
        <taxon>Eukaryota</taxon>
        <taxon>Fungi</taxon>
        <taxon>Dikarya</taxon>
        <taxon>Ascomycota</taxon>
        <taxon>Pezizomycotina</taxon>
        <taxon>Dothideomycetes</taxon>
        <taxon>Dothideomycetidae</taxon>
        <taxon>Dothideales</taxon>
        <taxon>Saccotheciaceae</taxon>
        <taxon>Aureobasidium</taxon>
    </lineage>
</organism>
<evidence type="ECO:0000256" key="5">
    <source>
        <dbReference type="ARBA" id="ARBA00023136"/>
    </source>
</evidence>
<feature type="transmembrane region" description="Helical" evidence="7">
    <location>
        <begin position="466"/>
        <end position="485"/>
    </location>
</feature>
<dbReference type="CDD" id="cd17323">
    <property type="entry name" value="MFS_Tpo1_MDR_like"/>
    <property type="match status" value="1"/>
</dbReference>
<sequence length="856" mass="94722">MKAPRYSASRQKACNNCTRGKTRCQKGPSGCSRCVQRGLLCIDPQDAMAQVSTASIDEVSDLRAVSQGSSAQANFDFSELRLACTINVDDITSRWLNTYVPVAGQVINDYPLSISALIRRVLKSYVASAVRGHTSLPPFIHPAQIDDSSSVPLATCLNMVRICQNPALGREATAAEVLQREMSTIYQRRIQCNHMELLATFQAYLVYAMTLVLRLEQASTLFLRQAMMNLQDLAWMTTRQGIVSVAEQQHSRPRWEEWIVVEAKRRTLYVMYMFDDVISKQEGIPTFLGIELVGLPAPGSKSLWFANSRPEWQKMYNLHLADWPDGGLCIDELWAMPSELGDIEIARRRSRVEQWMEDLDEFGMMIYAVTSCTHGTYTSSHIAEPATTLHSIFDKRQKVLIVAIISIAATFSGFASNIYFPALPTIAHDLNVSIELVNLSVTAYLIFQGLAPSIWGPISDVKGRRVAYVGTFLVFLGSCIGLALTRNYATLIVLRCLQSTGSASTIAIGSGVIGDITTRENRGGYMAVFQAGLLAPVAIGPIIGGGLAAALGWRSIFWFLTIYCGAFLVFLILLLPETLRHKVGNGSRETVELFARYPLTFYQKTSQMRWDCEPMALTENESKKSVDITQPLRILFSKQASPIIICLAIHYAVWQMSITAMSTLFLEVYNLSETQIGLTFLANGVGSILGTLTTGKVLNMDYKRVKQDYASRTEILETTDRKPSFPIEKARLRLIPLFSLLQAIAILVFGWTIRYHVHISVPIITTFFTGWCAVSAQSLVMTYLVDIFQDRSAAGSAALNLARCLCAAAGTSFVLPLIRAAGAGWALSICVLAQGVALLGALIQWKFAQTWRDQKN</sequence>
<dbReference type="GO" id="GO:0000981">
    <property type="term" value="F:DNA-binding transcription factor activity, RNA polymerase II-specific"/>
    <property type="evidence" value="ECO:0007669"/>
    <property type="project" value="InterPro"/>
</dbReference>
<protein>
    <submittedName>
        <fullName evidence="10">MFS general substrate transporter</fullName>
    </submittedName>
</protein>
<keyword evidence="2" id="KW-0813">Transport</keyword>
<evidence type="ECO:0000259" key="8">
    <source>
        <dbReference type="PROSITE" id="PS50048"/>
    </source>
</evidence>
<dbReference type="PROSITE" id="PS50048">
    <property type="entry name" value="ZN2_CY6_FUNGAL_2"/>
    <property type="match status" value="1"/>
</dbReference>
<dbReference type="InterPro" id="IPR020846">
    <property type="entry name" value="MFS_dom"/>
</dbReference>
<dbReference type="FunFam" id="1.20.1720.10:FF:000009">
    <property type="entry name" value="MFS multidrug transporter"/>
    <property type="match status" value="1"/>
</dbReference>
<dbReference type="PROSITE" id="PS50850">
    <property type="entry name" value="MFS"/>
    <property type="match status" value="1"/>
</dbReference>
<dbReference type="EMBL" id="KL584710">
    <property type="protein sequence ID" value="KEQ72820.1"/>
    <property type="molecule type" value="Genomic_DNA"/>
</dbReference>
<dbReference type="Gene3D" id="1.20.1720.10">
    <property type="entry name" value="Multidrug resistance protein D"/>
    <property type="match status" value="1"/>
</dbReference>
<feature type="transmembrane region" description="Helical" evidence="7">
    <location>
        <begin position="797"/>
        <end position="818"/>
    </location>
</feature>
<evidence type="ECO:0000256" key="7">
    <source>
        <dbReference type="SAM" id="Phobius"/>
    </source>
</evidence>
<dbReference type="Pfam" id="PF07690">
    <property type="entry name" value="MFS_1"/>
    <property type="match status" value="1"/>
</dbReference>
<dbReference type="CDD" id="cd00067">
    <property type="entry name" value="GAL4"/>
    <property type="match status" value="1"/>
</dbReference>
<evidence type="ECO:0000256" key="3">
    <source>
        <dbReference type="ARBA" id="ARBA00022692"/>
    </source>
</evidence>
<dbReference type="InterPro" id="IPR036864">
    <property type="entry name" value="Zn2-C6_fun-type_DNA-bd_sf"/>
</dbReference>
<dbReference type="STRING" id="1043004.A0A074WI65"/>
<dbReference type="RefSeq" id="XP_013427225.1">
    <property type="nucleotide sequence ID" value="XM_013571771.1"/>
</dbReference>
<keyword evidence="6" id="KW-0539">Nucleus</keyword>
<dbReference type="InterPro" id="IPR036259">
    <property type="entry name" value="MFS_trans_sf"/>
</dbReference>
<keyword evidence="11" id="KW-1185">Reference proteome</keyword>
<dbReference type="SMART" id="SM00066">
    <property type="entry name" value="GAL4"/>
    <property type="match status" value="1"/>
</dbReference>
<dbReference type="InterPro" id="IPR001138">
    <property type="entry name" value="Zn2Cys6_DnaBD"/>
</dbReference>
<evidence type="ECO:0000256" key="2">
    <source>
        <dbReference type="ARBA" id="ARBA00022448"/>
    </source>
</evidence>
<dbReference type="PROSITE" id="PS00463">
    <property type="entry name" value="ZN2_CY6_FUNGAL_1"/>
    <property type="match status" value="1"/>
</dbReference>
<dbReference type="GO" id="GO:0005886">
    <property type="term" value="C:plasma membrane"/>
    <property type="evidence" value="ECO:0007669"/>
    <property type="project" value="TreeGrafter"/>
</dbReference>
<comment type="subcellular location">
    <subcellularLocation>
        <location evidence="1">Membrane</location>
        <topology evidence="1">Multi-pass membrane protein</topology>
    </subcellularLocation>
</comment>
<dbReference type="AlphaFoldDB" id="A0A074WI65"/>
<accession>A0A074WI65</accession>
<keyword evidence="5 7" id="KW-0472">Membrane</keyword>
<feature type="transmembrane region" description="Helical" evidence="7">
    <location>
        <begin position="432"/>
        <end position="454"/>
    </location>
</feature>
<feature type="transmembrane region" description="Helical" evidence="7">
    <location>
        <begin position="525"/>
        <end position="550"/>
    </location>
</feature>
<dbReference type="GO" id="GO:0008270">
    <property type="term" value="F:zinc ion binding"/>
    <property type="evidence" value="ECO:0007669"/>
    <property type="project" value="InterPro"/>
</dbReference>
<dbReference type="InterPro" id="IPR011701">
    <property type="entry name" value="MFS"/>
</dbReference>
<feature type="transmembrane region" description="Helical" evidence="7">
    <location>
        <begin position="399"/>
        <end position="420"/>
    </location>
</feature>
<dbReference type="Gene3D" id="1.20.1250.20">
    <property type="entry name" value="MFS general substrate transporter like domains"/>
    <property type="match status" value="1"/>
</dbReference>
<dbReference type="Proteomes" id="UP000027730">
    <property type="component" value="Unassembled WGS sequence"/>
</dbReference>
<dbReference type="SUPFAM" id="SSF57701">
    <property type="entry name" value="Zn2/Cys6 DNA-binding domain"/>
    <property type="match status" value="1"/>
</dbReference>
<name>A0A074WI65_9PEZI</name>
<dbReference type="HOGENOM" id="CLU_009084_0_0_1"/>